<dbReference type="InterPro" id="IPR038212">
    <property type="entry name" value="TF_EnY2_sf"/>
</dbReference>
<dbReference type="GO" id="GO:0005643">
    <property type="term" value="C:nuclear pore"/>
    <property type="evidence" value="ECO:0007669"/>
    <property type="project" value="UniProtKB-UniRule"/>
</dbReference>
<keyword evidence="1 3" id="KW-0156">Chromatin regulator</keyword>
<dbReference type="Pfam" id="PF10163">
    <property type="entry name" value="EnY2"/>
    <property type="match status" value="1"/>
</dbReference>
<dbReference type="GO" id="GO:0000124">
    <property type="term" value="C:SAGA complex"/>
    <property type="evidence" value="ECO:0007669"/>
    <property type="project" value="UniProtKB-UniRule"/>
</dbReference>
<dbReference type="GO" id="GO:0003713">
    <property type="term" value="F:transcription coactivator activity"/>
    <property type="evidence" value="ECO:0007669"/>
    <property type="project" value="UniProtKB-UniRule"/>
</dbReference>
<dbReference type="Proteomes" id="UP000510647">
    <property type="component" value="Chromosome 2"/>
</dbReference>
<evidence type="ECO:0000313" key="4">
    <source>
        <dbReference type="EMBL" id="QLQ78862.1"/>
    </source>
</evidence>
<dbReference type="GO" id="GO:0000932">
    <property type="term" value="C:P-body"/>
    <property type="evidence" value="ECO:0007669"/>
    <property type="project" value="UniProtKB-SubCell"/>
</dbReference>
<protein>
    <recommendedName>
        <fullName evidence="3">Transcription and mRNA export factor SUS1</fullName>
    </recommendedName>
</protein>
<keyword evidence="3" id="KW-0963">Cytoplasm</keyword>
<comment type="function">
    <text evidence="3">Involved in mRNA export coupled transcription activation by association with both the TREX-2 and the SAGA complexes. At the promoters, SAGA is required for recruitment of the basal transcription machinery. It influences RNA polymerase II transcriptional activity through different activities such as TBP interaction and promoter selectivity, interaction with transcription activators, and chromatin modification through histone acetylation and deubiquitination. Within the SAGA complex, participates to a subcomplex required for deubiquitination of H2B and for the maintenance of steady-state H3 methylation levels. The TREX-2 complex functions in docking export-competent ribonucleoprotein particles (mRNPs) to the nuclear entrance of the nuclear pore complex (nuclear basket). TREX-2 participates in mRNA export and accurate chromatin positioning in the nucleus by tethering genes to the nuclear periphery. May also be involved in cytoplasmic mRNA decay by interaction with components of P-bodies.</text>
</comment>
<evidence type="ECO:0000256" key="2">
    <source>
        <dbReference type="ARBA" id="ARBA00023010"/>
    </source>
</evidence>
<comment type="similarity">
    <text evidence="3">Belongs to the ENY2 family.</text>
</comment>
<keyword evidence="3" id="KW-0813">Transport</keyword>
<dbReference type="GO" id="GO:0006325">
    <property type="term" value="P:chromatin organization"/>
    <property type="evidence" value="ECO:0007669"/>
    <property type="project" value="UniProtKB-KW"/>
</dbReference>
<dbReference type="AlphaFoldDB" id="A0A7H9HR98"/>
<dbReference type="GO" id="GO:0070390">
    <property type="term" value="C:transcription export complex 2"/>
    <property type="evidence" value="ECO:0007669"/>
    <property type="project" value="UniProtKB-UniRule"/>
</dbReference>
<keyword evidence="5" id="KW-1185">Reference proteome</keyword>
<dbReference type="GO" id="GO:0015031">
    <property type="term" value="P:protein transport"/>
    <property type="evidence" value="ECO:0007669"/>
    <property type="project" value="UniProtKB-KW"/>
</dbReference>
<name>A0A7H9HR98_9SACH</name>
<dbReference type="HAMAP" id="MF_03046">
    <property type="entry name" value="ENY2_Sus1"/>
    <property type="match status" value="1"/>
</dbReference>
<keyword evidence="2 3" id="KW-0811">Translocation</keyword>
<evidence type="ECO:0000256" key="3">
    <source>
        <dbReference type="HAMAP-Rule" id="MF_03046"/>
    </source>
</evidence>
<accession>A0A7H9HR98</accession>
<dbReference type="OrthoDB" id="6221744at2759"/>
<keyword evidence="3" id="KW-0509">mRNA transport</keyword>
<evidence type="ECO:0000256" key="1">
    <source>
        <dbReference type="ARBA" id="ARBA00022853"/>
    </source>
</evidence>
<keyword evidence="3" id="KW-0653">Protein transport</keyword>
<evidence type="ECO:0000313" key="5">
    <source>
        <dbReference type="Proteomes" id="UP000510647"/>
    </source>
</evidence>
<keyword evidence="3" id="KW-0539">Nucleus</keyword>
<dbReference type="EMBL" id="CP059268">
    <property type="protein sequence ID" value="QLQ78862.1"/>
    <property type="molecule type" value="Genomic_DNA"/>
</dbReference>
<dbReference type="InterPro" id="IPR018783">
    <property type="entry name" value="TF_ENY2"/>
</dbReference>
<keyword evidence="3" id="KW-0010">Activator</keyword>
<organism evidence="4 5">
    <name type="scientific">Torulaspora globosa</name>
    <dbReference type="NCBI Taxonomy" id="48254"/>
    <lineage>
        <taxon>Eukaryota</taxon>
        <taxon>Fungi</taxon>
        <taxon>Dikarya</taxon>
        <taxon>Ascomycota</taxon>
        <taxon>Saccharomycotina</taxon>
        <taxon>Saccharomycetes</taxon>
        <taxon>Saccharomycetales</taxon>
        <taxon>Saccharomycetaceae</taxon>
        <taxon>Torulaspora</taxon>
    </lineage>
</organism>
<proteinExistence type="inferred from homology"/>
<keyword evidence="3" id="KW-0804">Transcription</keyword>
<dbReference type="Gene3D" id="1.10.246.140">
    <property type="match status" value="1"/>
</dbReference>
<dbReference type="GO" id="GO:0005654">
    <property type="term" value="C:nucleoplasm"/>
    <property type="evidence" value="ECO:0007669"/>
    <property type="project" value="UniProtKB-SubCell"/>
</dbReference>
<reference evidence="4 5" key="1">
    <citation type="submission" date="2020-06" db="EMBL/GenBank/DDBJ databases">
        <title>The yeast mating-type switching endonuclease HO is a domesticated member of an unorthodox homing genetic element family.</title>
        <authorList>
            <person name="Coughlan A.Y."/>
            <person name="Lombardi L."/>
            <person name="Braun-Galleani S."/>
            <person name="Martos A.R."/>
            <person name="Galeote V."/>
            <person name="Bigey F."/>
            <person name="Dequin S."/>
            <person name="Byrne K.P."/>
            <person name="Wolfe K.H."/>
        </authorList>
    </citation>
    <scope>NUCLEOTIDE SEQUENCE [LARGE SCALE GENOMIC DNA]</scope>
    <source>
        <strain evidence="4 5">CBS2947</strain>
    </source>
</reference>
<comment type="subcellular location">
    <subcellularLocation>
        <location evidence="3">Nucleus</location>
        <location evidence="3">Nucleoplasm</location>
    </subcellularLocation>
    <subcellularLocation>
        <location evidence="3">Cytoplasm</location>
        <location evidence="3">P-body</location>
    </subcellularLocation>
</comment>
<gene>
    <name evidence="3" type="primary">SUS1</name>
    <name evidence="4" type="ORF">HG537_0B02100</name>
</gene>
<keyword evidence="3" id="KW-0805">Transcription regulation</keyword>
<dbReference type="GO" id="GO:0071819">
    <property type="term" value="C:DUBm complex"/>
    <property type="evidence" value="ECO:0007669"/>
    <property type="project" value="UniProtKB-UniRule"/>
</dbReference>
<comment type="subunit">
    <text evidence="3">Component of the nuclear pore complex (NPC)-associated TREX-2 complex (transcription and export complex 2), composed of at least SUS1, SAC3, THP1, SEM1, and CDC31. TREX-2 contains 2 SUS1 chains. The TREX-2 complex interacts with the nucleoporin NUP1. Component of the 1.8 MDa SAGA transcription coactivator-HAT complex. SAGA is built of 5 distinct domains with specialized functions. Within the SAGA complex, SUS1, SGF11, SGF73 and UBP8 form an additional subcomplex of SAGA called the DUB module (deubiquitination module). Interacts directly with THP1, SAC3, SGF11, and with the RNA polymerase II.</text>
</comment>
<sequence>MDETTDNGDPSLLKTEIQRYLVETGNYQLISNQLSERLLQDGWIDAVRELIASEMRNSNSSNYTEILAKVEPKAVEMVSQPIKDQVLSQIETFLDEIVDKR</sequence>
<dbReference type="GO" id="GO:0006368">
    <property type="term" value="P:transcription elongation by RNA polymerase II"/>
    <property type="evidence" value="ECO:0007669"/>
    <property type="project" value="UniProtKB-UniRule"/>
</dbReference>
<dbReference type="GO" id="GO:0006406">
    <property type="term" value="P:mRNA export from nucleus"/>
    <property type="evidence" value="ECO:0007669"/>
    <property type="project" value="UniProtKB-UniRule"/>
</dbReference>
<dbReference type="PANTHER" id="PTHR12514">
    <property type="entry name" value="ENHANCER OF YELLOW 2 TRANSCRIPTION FACTOR"/>
    <property type="match status" value="1"/>
</dbReference>